<proteinExistence type="predicted"/>
<evidence type="ECO:0000313" key="8">
    <source>
        <dbReference type="Proteomes" id="UP000663860"/>
    </source>
</evidence>
<dbReference type="CDD" id="cd05819">
    <property type="entry name" value="NHL"/>
    <property type="match status" value="1"/>
</dbReference>
<dbReference type="Proteomes" id="UP000663860">
    <property type="component" value="Unassembled WGS sequence"/>
</dbReference>
<dbReference type="Proteomes" id="UP000663868">
    <property type="component" value="Unassembled WGS sequence"/>
</dbReference>
<dbReference type="SUPFAM" id="SSF101898">
    <property type="entry name" value="NHL repeat"/>
    <property type="match status" value="1"/>
</dbReference>
<reference evidence="6" key="1">
    <citation type="submission" date="2021-02" db="EMBL/GenBank/DDBJ databases">
        <authorList>
            <person name="Nowell W R."/>
        </authorList>
    </citation>
    <scope>NUCLEOTIDE SEQUENCE</scope>
</reference>
<dbReference type="PANTHER" id="PTHR10680:SF14">
    <property type="entry name" value="PEPTIDYL-GLYCINE ALPHA-AMIDATING MONOOXYGENASE"/>
    <property type="match status" value="1"/>
</dbReference>
<keyword evidence="3" id="KW-0325">Glycoprotein</keyword>
<feature type="coiled-coil region" evidence="5">
    <location>
        <begin position="105"/>
        <end position="139"/>
    </location>
</feature>
<evidence type="ECO:0000256" key="3">
    <source>
        <dbReference type="ARBA" id="ARBA00023180"/>
    </source>
</evidence>
<evidence type="ECO:0000313" key="7">
    <source>
        <dbReference type="EMBL" id="CAF3822354.1"/>
    </source>
</evidence>
<dbReference type="Gene3D" id="2.120.10.30">
    <property type="entry name" value="TolB, C-terminal domain"/>
    <property type="match status" value="3"/>
</dbReference>
<keyword evidence="1" id="KW-0732">Signal</keyword>
<organism evidence="6 8">
    <name type="scientific">Adineta steineri</name>
    <dbReference type="NCBI Taxonomy" id="433720"/>
    <lineage>
        <taxon>Eukaryota</taxon>
        <taxon>Metazoa</taxon>
        <taxon>Spiralia</taxon>
        <taxon>Gnathifera</taxon>
        <taxon>Rotifera</taxon>
        <taxon>Eurotatoria</taxon>
        <taxon>Bdelloidea</taxon>
        <taxon>Adinetida</taxon>
        <taxon>Adinetidae</taxon>
        <taxon>Adineta</taxon>
    </lineage>
</organism>
<evidence type="ECO:0000256" key="4">
    <source>
        <dbReference type="PROSITE-ProRule" id="PRU00504"/>
    </source>
</evidence>
<dbReference type="AlphaFoldDB" id="A0A815G022"/>
<feature type="repeat" description="NHL" evidence="4">
    <location>
        <begin position="434"/>
        <end position="471"/>
    </location>
</feature>
<evidence type="ECO:0000256" key="2">
    <source>
        <dbReference type="ARBA" id="ARBA00022737"/>
    </source>
</evidence>
<evidence type="ECO:0000313" key="6">
    <source>
        <dbReference type="EMBL" id="CAF1332171.1"/>
    </source>
</evidence>
<name>A0A815G022_9BILA</name>
<dbReference type="PROSITE" id="PS51125">
    <property type="entry name" value="NHL"/>
    <property type="match status" value="4"/>
</dbReference>
<dbReference type="InterPro" id="IPR011042">
    <property type="entry name" value="6-blade_b-propeller_TolB-like"/>
</dbReference>
<feature type="repeat" description="NHL" evidence="4">
    <location>
        <begin position="193"/>
        <end position="232"/>
    </location>
</feature>
<dbReference type="EMBL" id="CAJOBB010001189">
    <property type="protein sequence ID" value="CAF3822354.1"/>
    <property type="molecule type" value="Genomic_DNA"/>
</dbReference>
<evidence type="ECO:0000256" key="1">
    <source>
        <dbReference type="ARBA" id="ARBA00022729"/>
    </source>
</evidence>
<dbReference type="InterPro" id="IPR001258">
    <property type="entry name" value="NHL_repeat"/>
</dbReference>
<protein>
    <submittedName>
        <fullName evidence="6">Uncharacterized protein</fullName>
    </submittedName>
</protein>
<gene>
    <name evidence="6" type="ORF">IZO911_LOCUS35750</name>
    <name evidence="7" type="ORF">KXQ929_LOCUS18323</name>
</gene>
<sequence>MAIANNRTQCFTCNKNKITYPCEGCSQRFCLMDLTEHRQILNNELHHIINDYDQFKQIFNKQKPNRHDLSLIDQINQWEIDSIDKIRQKAQDCRNIIIESSQTFLKDIDKKFNDLNEQIKQFRNENEFNEINLNYLRNELIKIREELNNPSKTTIQQDFQPFIDEISVISLEKRPQWDKWKQNAITMAGGNGKGQELNQLNRPTDIFIDKNKNIFIADSGNHRIVEWKYNAKEGQIIRSTNKQGNRMNQLNRPTGVIVDRQNHSIIIADLGSRRVIQWLNQKQQILIKNIDCHGLAMNKHRFLYVSDYKKNEVRRWKMGDYNNEGIVVAGGNGQGNQLNQFNHPTFLFVDDNQSVYVSDQNNHRVMKWRKNAKEGTIVAGGNGQGENFNQLSLPQGVIVDDLGQIYVADFGNHRVMGWCEGKHEGEIVVGRNGKGNQPYQLNNPISLSFDDEGNLYVADYNNHRIQKFEIIL</sequence>
<comment type="caution">
    <text evidence="6">The sequence shown here is derived from an EMBL/GenBank/DDBJ whole genome shotgun (WGS) entry which is preliminary data.</text>
</comment>
<evidence type="ECO:0000256" key="5">
    <source>
        <dbReference type="SAM" id="Coils"/>
    </source>
</evidence>
<accession>A0A815G022</accession>
<dbReference type="EMBL" id="CAJNOE010000780">
    <property type="protein sequence ID" value="CAF1332171.1"/>
    <property type="molecule type" value="Genomic_DNA"/>
</dbReference>
<feature type="repeat" description="NHL" evidence="4">
    <location>
        <begin position="385"/>
        <end position="415"/>
    </location>
</feature>
<feature type="repeat" description="NHL" evidence="4">
    <location>
        <begin position="340"/>
        <end position="371"/>
    </location>
</feature>
<dbReference type="PANTHER" id="PTHR10680">
    <property type="entry name" value="PEPTIDYL-GLYCINE ALPHA-AMIDATING MONOOXYGENASE"/>
    <property type="match status" value="1"/>
</dbReference>
<keyword evidence="5" id="KW-0175">Coiled coil</keyword>
<dbReference type="Pfam" id="PF01436">
    <property type="entry name" value="NHL"/>
    <property type="match status" value="3"/>
</dbReference>
<keyword evidence="2" id="KW-0677">Repeat</keyword>